<dbReference type="PANTHER" id="PTHR42736:SF1">
    <property type="entry name" value="PROTEIN-GLUTAMINE GAMMA-GLUTAMYLTRANSFERASE"/>
    <property type="match status" value="1"/>
</dbReference>
<dbReference type="Pfam" id="PF01841">
    <property type="entry name" value="Transglut_core"/>
    <property type="match status" value="1"/>
</dbReference>
<comment type="caution">
    <text evidence="4">The sequence shown here is derived from an EMBL/GenBank/DDBJ whole genome shotgun (WGS) entry which is preliminary data.</text>
</comment>
<evidence type="ECO:0000256" key="1">
    <source>
        <dbReference type="SAM" id="MobiDB-lite"/>
    </source>
</evidence>
<accession>A0ABP8K1N7</accession>
<feature type="region of interest" description="Disordered" evidence="1">
    <location>
        <begin position="546"/>
        <end position="593"/>
    </location>
</feature>
<keyword evidence="2" id="KW-0472">Membrane</keyword>
<dbReference type="SUPFAM" id="SSF54001">
    <property type="entry name" value="Cysteine proteinases"/>
    <property type="match status" value="1"/>
</dbReference>
<protein>
    <submittedName>
        <fullName evidence="4">DUF3488 and transglutaminase-like domain-containing protein</fullName>
    </submittedName>
</protein>
<evidence type="ECO:0000256" key="2">
    <source>
        <dbReference type="SAM" id="Phobius"/>
    </source>
</evidence>
<feature type="transmembrane region" description="Helical" evidence="2">
    <location>
        <begin position="610"/>
        <end position="632"/>
    </location>
</feature>
<dbReference type="Gene3D" id="3.10.620.30">
    <property type="match status" value="1"/>
</dbReference>
<feature type="domain" description="Transglutaminase-like" evidence="3">
    <location>
        <begin position="473"/>
        <end position="542"/>
    </location>
</feature>
<dbReference type="Pfam" id="PF11992">
    <property type="entry name" value="TgpA_N"/>
    <property type="match status" value="1"/>
</dbReference>
<keyword evidence="2" id="KW-0812">Transmembrane</keyword>
<evidence type="ECO:0000259" key="3">
    <source>
        <dbReference type="SMART" id="SM00460"/>
    </source>
</evidence>
<dbReference type="InterPro" id="IPR052901">
    <property type="entry name" value="Bact_TGase-like"/>
</dbReference>
<dbReference type="Proteomes" id="UP001500390">
    <property type="component" value="Unassembled WGS sequence"/>
</dbReference>
<evidence type="ECO:0000313" key="5">
    <source>
        <dbReference type="Proteomes" id="UP001500390"/>
    </source>
</evidence>
<proteinExistence type="predicted"/>
<sequence>MNRARPIEALLAALATTAVTLPVTTLFTPNTWMRPSIVLVAVVALTGAGLRTLTSQRPLVVLGQSTALVYAAALLHGRGHLWADLVPTPETGKAFGILLTQAGETVAISAAPAPSNRGTILGISLLVGLTALAVDAIGVTYRSPALAGIPLLAAFLGSATNSGDGLAPWYAVPAALCWLALMGRQSVGSLRAWGTPAPRAGGRAGADPSTSFAATGRIVGVAALAAAVVVPTLIPHLPTTFIADGLGQSSNGRGGGGSSIQLSSTVDIARDLESRSDNPVLRYRSSSQDLQPLRVGVLDDYRRGQWQARQEFSFVPIDGQIPPPIAGPEVPRRVERIEVSDNAVGAPQVALPAGTISTSLPDGTWNVTVAGVVQATTAADSYTAEFIELDPEPGQFATGPDASQLGVDPSTLALDRRSEDEVRALLAELTDDGDSALEVAQAVQAYLRSSQFTYSLELAQDDGTLPSDPLLRFLETRRGYCVQFSTAMIMLTRAAGIPSRMAVGFLPGVADGDDRVVRVSDAHAWPELYFPQLGWVRFEPTPATQSNAAPDYSLEASDPAATATPTPSATTPTASAAPSTAPTRDLTDNGGMGAVDTGGFSPVRFVTDNALTLLGILVVVLAVSAVPFGAWLSRRRAARAARDDAERVEAQWQSLLLRLQDIGYVPPDGTTPRQASRQITKAAYLTPDEDQALGRVVATVELARYARPGTELHDVADDAQTVWRGALGRRRRVDKVRALLLPAEGRGLWRSILRFSRPGPADKDTDE</sequence>
<feature type="compositionally biased region" description="Low complexity" evidence="1">
    <location>
        <begin position="559"/>
        <end position="583"/>
    </location>
</feature>
<keyword evidence="5" id="KW-1185">Reference proteome</keyword>
<evidence type="ECO:0000313" key="4">
    <source>
        <dbReference type="EMBL" id="GAA4399234.1"/>
    </source>
</evidence>
<gene>
    <name evidence="4" type="ORF">GCM10023153_25120</name>
</gene>
<organism evidence="4 5">
    <name type="scientific">Ornithinibacter aureus</name>
    <dbReference type="NCBI Taxonomy" id="622664"/>
    <lineage>
        <taxon>Bacteria</taxon>
        <taxon>Bacillati</taxon>
        <taxon>Actinomycetota</taxon>
        <taxon>Actinomycetes</taxon>
        <taxon>Micrococcales</taxon>
        <taxon>Intrasporangiaceae</taxon>
        <taxon>Ornithinibacter</taxon>
    </lineage>
</organism>
<dbReference type="PANTHER" id="PTHR42736">
    <property type="entry name" value="PROTEIN-GLUTAMINE GAMMA-GLUTAMYLTRANSFERASE"/>
    <property type="match status" value="1"/>
</dbReference>
<dbReference type="InterPro" id="IPR021878">
    <property type="entry name" value="TgpA_N"/>
</dbReference>
<dbReference type="RefSeq" id="WP_159899829.1">
    <property type="nucleotide sequence ID" value="NZ_BAABFX010000033.1"/>
</dbReference>
<dbReference type="SMART" id="SM00460">
    <property type="entry name" value="TGc"/>
    <property type="match status" value="1"/>
</dbReference>
<dbReference type="InterPro" id="IPR038765">
    <property type="entry name" value="Papain-like_cys_pep_sf"/>
</dbReference>
<name>A0ABP8K1N7_9MICO</name>
<dbReference type="EMBL" id="BAABFX010000033">
    <property type="protein sequence ID" value="GAA4399234.1"/>
    <property type="molecule type" value="Genomic_DNA"/>
</dbReference>
<reference evidence="5" key="1">
    <citation type="journal article" date="2019" name="Int. J. Syst. Evol. Microbiol.">
        <title>The Global Catalogue of Microorganisms (GCM) 10K type strain sequencing project: providing services to taxonomists for standard genome sequencing and annotation.</title>
        <authorList>
            <consortium name="The Broad Institute Genomics Platform"/>
            <consortium name="The Broad Institute Genome Sequencing Center for Infectious Disease"/>
            <person name="Wu L."/>
            <person name="Ma J."/>
        </authorList>
    </citation>
    <scope>NUCLEOTIDE SEQUENCE [LARGE SCALE GENOMIC DNA]</scope>
    <source>
        <strain evidence="5">JCM 17738</strain>
    </source>
</reference>
<dbReference type="InterPro" id="IPR002931">
    <property type="entry name" value="Transglutaminase-like"/>
</dbReference>
<keyword evidence="2" id="KW-1133">Transmembrane helix</keyword>